<dbReference type="Pfam" id="PF06898">
    <property type="entry name" value="YqfD"/>
    <property type="match status" value="1"/>
</dbReference>
<keyword evidence="1" id="KW-1133">Transmembrane helix</keyword>
<gene>
    <name evidence="2" type="ORF">J2S07_002657</name>
</gene>
<reference evidence="2 3" key="1">
    <citation type="submission" date="2023-07" db="EMBL/GenBank/DDBJ databases">
        <title>Genomic Encyclopedia of Type Strains, Phase IV (KMG-IV): sequencing the most valuable type-strain genomes for metagenomic binning, comparative biology and taxonomic classification.</title>
        <authorList>
            <person name="Goeker M."/>
        </authorList>
    </citation>
    <scope>NUCLEOTIDE SEQUENCE [LARGE SCALE GENOMIC DNA]</scope>
    <source>
        <strain evidence="2 3">DSM 23948</strain>
    </source>
</reference>
<dbReference type="EMBL" id="JAUSTU010000012">
    <property type="protein sequence ID" value="MDQ0156337.1"/>
    <property type="molecule type" value="Genomic_DNA"/>
</dbReference>
<proteinExistence type="predicted"/>
<dbReference type="Proteomes" id="UP001231362">
    <property type="component" value="Unassembled WGS sequence"/>
</dbReference>
<organism evidence="2 3">
    <name type="scientific">Anoxybacillus andreesenii</name>
    <dbReference type="NCBI Taxonomy" id="1325932"/>
    <lineage>
        <taxon>Bacteria</taxon>
        <taxon>Bacillati</taxon>
        <taxon>Bacillota</taxon>
        <taxon>Bacilli</taxon>
        <taxon>Bacillales</taxon>
        <taxon>Anoxybacillaceae</taxon>
        <taxon>Anoxybacillus</taxon>
    </lineage>
</organism>
<evidence type="ECO:0008006" key="4">
    <source>
        <dbReference type="Google" id="ProtNLM"/>
    </source>
</evidence>
<keyword evidence="1" id="KW-0812">Transmembrane</keyword>
<evidence type="ECO:0000313" key="3">
    <source>
        <dbReference type="Proteomes" id="UP001231362"/>
    </source>
</evidence>
<comment type="caution">
    <text evidence="2">The sequence shown here is derived from an EMBL/GenBank/DDBJ whole genome shotgun (WGS) entry which is preliminary data.</text>
</comment>
<name>A0ABT9V5W0_9BACL</name>
<dbReference type="NCBIfam" id="TIGR02876">
    <property type="entry name" value="spore_yqfD"/>
    <property type="match status" value="1"/>
</dbReference>
<dbReference type="InterPro" id="IPR010690">
    <property type="entry name" value="YqfD"/>
</dbReference>
<feature type="transmembrane region" description="Helical" evidence="1">
    <location>
        <begin position="91"/>
        <end position="112"/>
    </location>
</feature>
<keyword evidence="1" id="KW-0472">Membrane</keyword>
<dbReference type="RefSeq" id="WP_307150854.1">
    <property type="nucleotide sequence ID" value="NZ_JAUSTU010000012.1"/>
</dbReference>
<evidence type="ECO:0000256" key="1">
    <source>
        <dbReference type="SAM" id="Phobius"/>
    </source>
</evidence>
<evidence type="ECO:0000313" key="2">
    <source>
        <dbReference type="EMBL" id="MDQ0156337.1"/>
    </source>
</evidence>
<protein>
    <recommendedName>
        <fullName evidence="4">Sporulation protein YqfD</fullName>
    </recommendedName>
</protein>
<sequence length="397" mass="45772">MRNQWIYYFSGYVTVKVTGQGLERFLNHLTRKGIYIWDVKKHGPESLTLKLALDDVKEIRPIVRGTECKVEFLRRTGIPFFIKRMLKNSGFLIGAFLFSAIIFLLSNTIWGIEIKGADPATEHKIKKELDRIGVKTGKLRFLVEEPEGIQRAITNSIDEITWVGVELQGTTYHLQVVEKTIPEKPEEYGPQNLVATKKAVIVDMFVEEGQPKVEIHDHVKPGQILVSGEIGKEGETKTIAAKGEVFGETWYRSEVSLPLKSSFQVFNGNEKRKHYLKFGDWPIQVWGYGELPYKQFKMEEEEKQFQFLKWKLPITYVEETYRESEQLAKVYSEQEAIEVAKEMARKDIKNGLPEDARIKGEKILRQTTQNGKVYLSIHFQVIENIAKPYPIIQGESE</sequence>
<keyword evidence="3" id="KW-1185">Reference proteome</keyword>
<accession>A0ABT9V5W0</accession>
<dbReference type="PIRSF" id="PIRSF029895">
    <property type="entry name" value="SpoIV"/>
    <property type="match status" value="1"/>
</dbReference>